<name>A0A9P6JVE5_9AGAR</name>
<organism evidence="3 4">
    <name type="scientific">Crepidotus variabilis</name>
    <dbReference type="NCBI Taxonomy" id="179855"/>
    <lineage>
        <taxon>Eukaryota</taxon>
        <taxon>Fungi</taxon>
        <taxon>Dikarya</taxon>
        <taxon>Basidiomycota</taxon>
        <taxon>Agaricomycotina</taxon>
        <taxon>Agaricomycetes</taxon>
        <taxon>Agaricomycetidae</taxon>
        <taxon>Agaricales</taxon>
        <taxon>Agaricineae</taxon>
        <taxon>Crepidotaceae</taxon>
        <taxon>Crepidotus</taxon>
    </lineage>
</organism>
<proteinExistence type="predicted"/>
<feature type="signal peptide" evidence="2">
    <location>
        <begin position="1"/>
        <end position="19"/>
    </location>
</feature>
<protein>
    <submittedName>
        <fullName evidence="3">Uncharacterized protein</fullName>
    </submittedName>
</protein>
<sequence>MEFLRIILALLLINITAMAVPVPATPGSKSSVSSGQKATSIPNTGFVIPEKIAGSFDVHRGHTSNPSTRSVKTEETGGSLDIHRGHL</sequence>
<evidence type="ECO:0000313" key="3">
    <source>
        <dbReference type="EMBL" id="KAF9533375.1"/>
    </source>
</evidence>
<dbReference type="EMBL" id="MU157828">
    <property type="protein sequence ID" value="KAF9533375.1"/>
    <property type="molecule type" value="Genomic_DNA"/>
</dbReference>
<dbReference type="Proteomes" id="UP000807306">
    <property type="component" value="Unassembled WGS sequence"/>
</dbReference>
<dbReference type="AlphaFoldDB" id="A0A9P6JVE5"/>
<feature type="region of interest" description="Disordered" evidence="1">
    <location>
        <begin position="57"/>
        <end position="87"/>
    </location>
</feature>
<feature type="chain" id="PRO_5040253926" evidence="2">
    <location>
        <begin position="20"/>
        <end position="87"/>
    </location>
</feature>
<reference evidence="3" key="1">
    <citation type="submission" date="2020-11" db="EMBL/GenBank/DDBJ databases">
        <authorList>
            <consortium name="DOE Joint Genome Institute"/>
            <person name="Ahrendt S."/>
            <person name="Riley R."/>
            <person name="Andreopoulos W."/>
            <person name="Labutti K."/>
            <person name="Pangilinan J."/>
            <person name="Ruiz-Duenas F.J."/>
            <person name="Barrasa J.M."/>
            <person name="Sanchez-Garcia M."/>
            <person name="Camarero S."/>
            <person name="Miyauchi S."/>
            <person name="Serrano A."/>
            <person name="Linde D."/>
            <person name="Babiker R."/>
            <person name="Drula E."/>
            <person name="Ayuso-Fernandez I."/>
            <person name="Pacheco R."/>
            <person name="Padilla G."/>
            <person name="Ferreira P."/>
            <person name="Barriuso J."/>
            <person name="Kellner H."/>
            <person name="Castanera R."/>
            <person name="Alfaro M."/>
            <person name="Ramirez L."/>
            <person name="Pisabarro A.G."/>
            <person name="Kuo A."/>
            <person name="Tritt A."/>
            <person name="Lipzen A."/>
            <person name="He G."/>
            <person name="Yan M."/>
            <person name="Ng V."/>
            <person name="Cullen D."/>
            <person name="Martin F."/>
            <person name="Rosso M.-N."/>
            <person name="Henrissat B."/>
            <person name="Hibbett D."/>
            <person name="Martinez A.T."/>
            <person name="Grigoriev I.V."/>
        </authorList>
    </citation>
    <scope>NUCLEOTIDE SEQUENCE</scope>
    <source>
        <strain evidence="3">CBS 506.95</strain>
    </source>
</reference>
<gene>
    <name evidence="3" type="ORF">CPB83DRAFT_845167</name>
</gene>
<evidence type="ECO:0000256" key="2">
    <source>
        <dbReference type="SAM" id="SignalP"/>
    </source>
</evidence>
<evidence type="ECO:0000313" key="4">
    <source>
        <dbReference type="Proteomes" id="UP000807306"/>
    </source>
</evidence>
<feature type="compositionally biased region" description="Basic and acidic residues" evidence="1">
    <location>
        <begin position="71"/>
        <end position="87"/>
    </location>
</feature>
<accession>A0A9P6JVE5</accession>
<keyword evidence="2" id="KW-0732">Signal</keyword>
<comment type="caution">
    <text evidence="3">The sequence shown here is derived from an EMBL/GenBank/DDBJ whole genome shotgun (WGS) entry which is preliminary data.</text>
</comment>
<keyword evidence="4" id="KW-1185">Reference proteome</keyword>
<evidence type="ECO:0000256" key="1">
    <source>
        <dbReference type="SAM" id="MobiDB-lite"/>
    </source>
</evidence>